<evidence type="ECO:0000313" key="6">
    <source>
        <dbReference type="Proteomes" id="UP000596083"/>
    </source>
</evidence>
<feature type="domain" description="Methyltransferase" evidence="4">
    <location>
        <begin position="42"/>
        <end position="135"/>
    </location>
</feature>
<evidence type="ECO:0000256" key="2">
    <source>
        <dbReference type="ARBA" id="ARBA00022679"/>
    </source>
</evidence>
<dbReference type="AlphaFoldDB" id="A0A7T7KLQ6"/>
<evidence type="ECO:0000313" key="5">
    <source>
        <dbReference type="EMBL" id="QQM30768.1"/>
    </source>
</evidence>
<dbReference type="InterPro" id="IPR041698">
    <property type="entry name" value="Methyltransf_25"/>
</dbReference>
<evidence type="ECO:0000259" key="4">
    <source>
        <dbReference type="Pfam" id="PF13649"/>
    </source>
</evidence>
<gene>
    <name evidence="5" type="ORF">JET14_00830</name>
</gene>
<dbReference type="RefSeq" id="WP_200336377.1">
    <property type="nucleotide sequence ID" value="NZ_CP066786.1"/>
</dbReference>
<dbReference type="PANTHER" id="PTHR43464">
    <property type="entry name" value="METHYLTRANSFERASE"/>
    <property type="match status" value="1"/>
</dbReference>
<sequence length="207" mass="22411">MQAAAQGEFWNDLYSRASPMSSGRPGQALAQFAGPLAAGTALELGCARGDDAVWLARRGWAVTAVDISSVALEYAADNARRAGVADRMRFEAHDLAVSFPGGDYDLVTASFLHSPHDWPRTKVLARAASVVRPGGHLLIVEHGSYAPWSWSSNETPPPTAEETFRAMHLAPDDWQRNCVCRIERAAKGPEGQTAQVKDNIIFLLRLG</sequence>
<dbReference type="KEGG" id="mlut:JET14_00830"/>
<dbReference type="EMBL" id="CP066786">
    <property type="protein sequence ID" value="QQM30768.1"/>
    <property type="molecule type" value="Genomic_DNA"/>
</dbReference>
<dbReference type="PANTHER" id="PTHR43464:SF19">
    <property type="entry name" value="UBIQUINONE BIOSYNTHESIS O-METHYLTRANSFERASE, MITOCHONDRIAL"/>
    <property type="match status" value="1"/>
</dbReference>
<name>A0A7T7KLQ6_9HYPH</name>
<reference evidence="5 6" key="1">
    <citation type="submission" date="2020-12" db="EMBL/GenBank/DDBJ databases">
        <authorList>
            <person name="Zheng R.K."/>
            <person name="Sun C.M."/>
        </authorList>
    </citation>
    <scope>NUCLEOTIDE SEQUENCE [LARGE SCALE GENOMIC DNA]</scope>
    <source>
        <strain evidence="5 6">ZRK001</strain>
    </source>
</reference>
<dbReference type="GO" id="GO:0032259">
    <property type="term" value="P:methylation"/>
    <property type="evidence" value="ECO:0007669"/>
    <property type="project" value="UniProtKB-KW"/>
</dbReference>
<keyword evidence="2 5" id="KW-0808">Transferase</keyword>
<evidence type="ECO:0000256" key="3">
    <source>
        <dbReference type="ARBA" id="ARBA00022691"/>
    </source>
</evidence>
<evidence type="ECO:0000256" key="1">
    <source>
        <dbReference type="ARBA" id="ARBA00022603"/>
    </source>
</evidence>
<dbReference type="SUPFAM" id="SSF53335">
    <property type="entry name" value="S-adenosyl-L-methionine-dependent methyltransferases"/>
    <property type="match status" value="1"/>
</dbReference>
<accession>A0A7T7KLQ6</accession>
<dbReference type="InterPro" id="IPR029063">
    <property type="entry name" value="SAM-dependent_MTases_sf"/>
</dbReference>
<dbReference type="Gene3D" id="3.40.50.150">
    <property type="entry name" value="Vaccinia Virus protein VP39"/>
    <property type="match status" value="1"/>
</dbReference>
<proteinExistence type="predicted"/>
<dbReference type="Pfam" id="PF13649">
    <property type="entry name" value="Methyltransf_25"/>
    <property type="match status" value="1"/>
</dbReference>
<keyword evidence="1 5" id="KW-0489">Methyltransferase</keyword>
<dbReference type="CDD" id="cd02440">
    <property type="entry name" value="AdoMet_MTases"/>
    <property type="match status" value="1"/>
</dbReference>
<organism evidence="5 6">
    <name type="scientific">Martelella lutilitoris</name>
    <dbReference type="NCBI Taxonomy" id="2583532"/>
    <lineage>
        <taxon>Bacteria</taxon>
        <taxon>Pseudomonadati</taxon>
        <taxon>Pseudomonadota</taxon>
        <taxon>Alphaproteobacteria</taxon>
        <taxon>Hyphomicrobiales</taxon>
        <taxon>Aurantimonadaceae</taxon>
        <taxon>Martelella</taxon>
    </lineage>
</organism>
<dbReference type="Proteomes" id="UP000596083">
    <property type="component" value="Chromosome"/>
</dbReference>
<dbReference type="GO" id="GO:0008168">
    <property type="term" value="F:methyltransferase activity"/>
    <property type="evidence" value="ECO:0007669"/>
    <property type="project" value="UniProtKB-KW"/>
</dbReference>
<protein>
    <submittedName>
        <fullName evidence="5">Class I SAM-dependent methyltransferase</fullName>
    </submittedName>
</protein>
<keyword evidence="3" id="KW-0949">S-adenosyl-L-methionine</keyword>